<keyword evidence="3" id="KW-0813">Transport</keyword>
<dbReference type="InterPro" id="IPR050173">
    <property type="entry name" value="ABC_transporter_C-like"/>
</dbReference>
<evidence type="ECO:0000259" key="11">
    <source>
        <dbReference type="PROSITE" id="PS50929"/>
    </source>
</evidence>
<dbReference type="GO" id="GO:0016020">
    <property type="term" value="C:membrane"/>
    <property type="evidence" value="ECO:0007669"/>
    <property type="project" value="UniProtKB-SubCell"/>
</dbReference>
<dbReference type="GO" id="GO:0140359">
    <property type="term" value="F:ABC-type transporter activity"/>
    <property type="evidence" value="ECO:0007669"/>
    <property type="project" value="InterPro"/>
</dbReference>
<keyword evidence="8 9" id="KW-0472">Membrane</keyword>
<dbReference type="PROSITE" id="PS50929">
    <property type="entry name" value="ABC_TM1F"/>
    <property type="match status" value="1"/>
</dbReference>
<evidence type="ECO:0000256" key="2">
    <source>
        <dbReference type="ARBA" id="ARBA00009726"/>
    </source>
</evidence>
<evidence type="ECO:0000259" key="10">
    <source>
        <dbReference type="PROSITE" id="PS50893"/>
    </source>
</evidence>
<dbReference type="Gene3D" id="3.40.50.300">
    <property type="entry name" value="P-loop containing nucleotide triphosphate hydrolases"/>
    <property type="match status" value="2"/>
</dbReference>
<evidence type="ECO:0000256" key="1">
    <source>
        <dbReference type="ARBA" id="ARBA00004141"/>
    </source>
</evidence>
<feature type="transmembrane region" description="Helical" evidence="9">
    <location>
        <begin position="996"/>
        <end position="1018"/>
    </location>
</feature>
<reference evidence="12" key="1">
    <citation type="submission" date="2022-07" db="EMBL/GenBank/DDBJ databases">
        <title>Evaluation of T. orientalis genome assembly methods using nanopore sequencing and analysis of variation between genomes.</title>
        <authorList>
            <person name="Yam J."/>
            <person name="Micallef M.L."/>
            <person name="Liu M."/>
            <person name="Djordjevic S.P."/>
            <person name="Bogema D.R."/>
            <person name="Jenkins C."/>
        </authorList>
    </citation>
    <scope>NUCLEOTIDE SEQUENCE</scope>
    <source>
        <strain evidence="12">Fish Creek</strain>
    </source>
</reference>
<evidence type="ECO:0008006" key="14">
    <source>
        <dbReference type="Google" id="ProtNLM"/>
    </source>
</evidence>
<feature type="transmembrane region" description="Helical" evidence="9">
    <location>
        <begin position="927"/>
        <end position="947"/>
    </location>
</feature>
<comment type="similarity">
    <text evidence="2">Belongs to the ABC transporter superfamily. ABCC family. Conjugate transporter (TC 3.A.1.208) subfamily.</text>
</comment>
<dbReference type="PROSITE" id="PS00211">
    <property type="entry name" value="ABC_TRANSPORTER_1"/>
    <property type="match status" value="1"/>
</dbReference>
<sequence length="1544" mass="178345">MRLEHLIRALINAISKGRERRKMSKSAKQTNMDETAKEQLYSDNDPEYCFWQPEYYSKVRSCRFFKEKGFKFLDHGPMLYTFFSWAASWVYKICKQYMDPFMFYPLPVSDQILYWQPIFSKRVSDGLVKLDQYESSKSQSTAKLKRPCKSVLLRALVATFWRRITLVLFCNLVLSVANMSHIFIVREILVVLTNDSENFTKLYILAVVLSFYQFFIAIIMDHVNFYMYRLIHVIQYSFSITIFQHGMCHRRKFANNINGSNPLNVCNQVLHSCSPDSECSKNPLFCQALRYQNKDINSRIFSFEFMDSYYISLFLESIVQIIHFVFNFLAGCYIIYDCLLVTIWPLYVLYLSFTFIMILIEVFNTLLLRYIYGLKDYRMNKCKEVISGLDLIDKMCMGDIAHNIITETRNNELRLLFVRFMLSYLNRLLVSMSSSIATLHTLDDLIDFSFKSQDIRRLRTSHMLSSMITSLKITDSMAFIPDAMKFLSYSLISYFRAEYYVNECSPNFYISDNKYTGSVQTSTDIATTTNQLPTDTVVYYRDATFTWVNSRENLLSKNYDLYLKNINFELKRGEMAIVTGSQGSGKSNFIKSILGEMTLVGGSMAVVPLHTSMPIFYASQDIWLHQGTIRSNITFGYKFDEHLYNTVLKAVELEYDMSSWLNGDLRVVSDNAPSLSGGQRVRMEMARALYAYLIFHQVNSDYNNNKCSFLMCLDSPFQGLDPYVSKSIFNNLFNLKTGLLLNDDLSVVLTSSKQYLDNISLSQDLFPNFTLYHVKDKMLEKTREVSLKPKDTTGSSPSELKSISVEEMFKLCDSDENTGKGRAEYIKRMYENSLIVNPEMKKPQSRFKQSLRPHIIYFKSVGPLFALFVALTLSYMIVDTYRYIISGKLGDDIMDIVYGIVSPDEYMTSLDKIKALCDKTMLKIKKITVSVVVVCFFANFILTFCCLRGCKRIHEYCINSLLNNSPSFVKIKKYSSEIITFLSSDMFMIDETFGSILSALLIQVINVIVQVCVLCYYFPICVPVIGMCMSIMVYGVFMHYFYATKNLQIASLEALSRNNFVCENAVSSSSTYRSLKKEASLLDNVMEHTDYFIRAFFSNKSFMSWACFASKFVFLFMTLGSFVIPLVYKQLKKPYIFIASYGINVMQTVRIMFSYTAYVLTAANLEMLMCSITRFECFVPRGKKCSFLKCHNIHKESLVMDVDSYMGRPATEAEVKLSLLQRRRREFREENKRFYHFRKLSFKPKINIIHPNSELNQDHIGVNLIDVSVYTTPDYNPDGIILKAITVSAQRSEIIGIVGRTGAGKTTLLSVLQNIVEHRTGLVLLDGMDLNRISKDVLRQVIGVLPQLPFVFKGWTIRRFLDPRKLFSDDDINDALDKCGLLNLVNELHGGMKLDSVIIPDNLSLYMPTKKKITKLNVENLKEYYQECDMLLSSSQLRTLSLARLVLYRNLFRVILVDEPPENSDDYEYGEHGFELKDSGVPIYELLKTHFQHCTTFVTAHNSNSLRMCDSVWILHKGMYMGKCSTEEILKENSIANIIQKFVK</sequence>
<dbReference type="Gene3D" id="1.20.1560.10">
    <property type="entry name" value="ABC transporter type 1, transmembrane domain"/>
    <property type="match status" value="1"/>
</dbReference>
<feature type="transmembrane region" description="Helical" evidence="9">
    <location>
        <begin position="202"/>
        <end position="220"/>
    </location>
</feature>
<keyword evidence="7 9" id="KW-1133">Transmembrane helix</keyword>
<feature type="transmembrane region" description="Helical" evidence="9">
    <location>
        <begin position="856"/>
        <end position="878"/>
    </location>
</feature>
<feature type="transmembrane region" description="Helical" evidence="9">
    <location>
        <begin position="309"/>
        <end position="336"/>
    </location>
</feature>
<dbReference type="SUPFAM" id="SSF90123">
    <property type="entry name" value="ABC transporter transmembrane region"/>
    <property type="match status" value="2"/>
</dbReference>
<dbReference type="PROSITE" id="PS50893">
    <property type="entry name" value="ABC_TRANSPORTER_2"/>
    <property type="match status" value="2"/>
</dbReference>
<dbReference type="InterPro" id="IPR027417">
    <property type="entry name" value="P-loop_NTPase"/>
</dbReference>
<feature type="domain" description="ABC transmembrane type-1" evidence="11">
    <location>
        <begin position="927"/>
        <end position="1124"/>
    </location>
</feature>
<dbReference type="Pfam" id="PF00005">
    <property type="entry name" value="ABC_tran"/>
    <property type="match status" value="2"/>
</dbReference>
<dbReference type="SUPFAM" id="SSF52540">
    <property type="entry name" value="P-loop containing nucleoside triphosphate hydrolases"/>
    <property type="match status" value="2"/>
</dbReference>
<dbReference type="InterPro" id="IPR036640">
    <property type="entry name" value="ABC1_TM_sf"/>
</dbReference>
<dbReference type="PANTHER" id="PTHR24223">
    <property type="entry name" value="ATP-BINDING CASSETTE SUB-FAMILY C"/>
    <property type="match status" value="1"/>
</dbReference>
<evidence type="ECO:0000256" key="6">
    <source>
        <dbReference type="ARBA" id="ARBA00022840"/>
    </source>
</evidence>
<dbReference type="InterPro" id="IPR017871">
    <property type="entry name" value="ABC_transporter-like_CS"/>
</dbReference>
<feature type="transmembrane region" description="Helical" evidence="9">
    <location>
        <begin position="348"/>
        <end position="371"/>
    </location>
</feature>
<dbReference type="SMART" id="SM00382">
    <property type="entry name" value="AAA"/>
    <property type="match status" value="2"/>
</dbReference>
<dbReference type="InterPro" id="IPR003439">
    <property type="entry name" value="ABC_transporter-like_ATP-bd"/>
</dbReference>
<dbReference type="EMBL" id="CP056068">
    <property type="protein sequence ID" value="UKJ90582.2"/>
    <property type="molecule type" value="Genomic_DNA"/>
</dbReference>
<keyword evidence="4 9" id="KW-0812">Transmembrane</keyword>
<feature type="domain" description="ABC transporter" evidence="10">
    <location>
        <begin position="1262"/>
        <end position="1542"/>
    </location>
</feature>
<keyword evidence="6" id="KW-0067">ATP-binding</keyword>
<evidence type="ECO:0000256" key="5">
    <source>
        <dbReference type="ARBA" id="ARBA00022741"/>
    </source>
</evidence>
<evidence type="ECO:0000313" key="12">
    <source>
        <dbReference type="EMBL" id="UKJ90582.2"/>
    </source>
</evidence>
<evidence type="ECO:0000256" key="8">
    <source>
        <dbReference type="ARBA" id="ARBA00023136"/>
    </source>
</evidence>
<accession>A0A976M8R3</accession>
<dbReference type="GO" id="GO:0016887">
    <property type="term" value="F:ATP hydrolysis activity"/>
    <property type="evidence" value="ECO:0007669"/>
    <property type="project" value="InterPro"/>
</dbReference>
<organism evidence="12 13">
    <name type="scientific">Theileria orientalis</name>
    <dbReference type="NCBI Taxonomy" id="68886"/>
    <lineage>
        <taxon>Eukaryota</taxon>
        <taxon>Sar</taxon>
        <taxon>Alveolata</taxon>
        <taxon>Apicomplexa</taxon>
        <taxon>Aconoidasida</taxon>
        <taxon>Piroplasmida</taxon>
        <taxon>Theileriidae</taxon>
        <taxon>Theileria</taxon>
    </lineage>
</organism>
<evidence type="ECO:0000256" key="3">
    <source>
        <dbReference type="ARBA" id="ARBA00022448"/>
    </source>
</evidence>
<dbReference type="InterPro" id="IPR003593">
    <property type="entry name" value="AAA+_ATPase"/>
</dbReference>
<dbReference type="InterPro" id="IPR011527">
    <property type="entry name" value="ABC1_TM_dom"/>
</dbReference>
<proteinExistence type="inferred from homology"/>
<feature type="transmembrane region" description="Helical" evidence="9">
    <location>
        <begin position="1024"/>
        <end position="1042"/>
    </location>
</feature>
<keyword evidence="5" id="KW-0547">Nucleotide-binding</keyword>
<feature type="domain" description="ABC transporter" evidence="10">
    <location>
        <begin position="538"/>
        <end position="800"/>
    </location>
</feature>
<dbReference type="OrthoDB" id="4865934at2759"/>
<dbReference type="PANTHER" id="PTHR24223:SF456">
    <property type="entry name" value="MULTIDRUG RESISTANCE-ASSOCIATED PROTEIN LETHAL(2)03659"/>
    <property type="match status" value="1"/>
</dbReference>
<dbReference type="Proteomes" id="UP000244803">
    <property type="component" value="Chromosome 2"/>
</dbReference>
<name>A0A976M8R3_THEOR</name>
<evidence type="ECO:0000256" key="9">
    <source>
        <dbReference type="SAM" id="Phobius"/>
    </source>
</evidence>
<feature type="transmembrane region" description="Helical" evidence="9">
    <location>
        <begin position="164"/>
        <end position="182"/>
    </location>
</feature>
<evidence type="ECO:0000313" key="13">
    <source>
        <dbReference type="Proteomes" id="UP000244803"/>
    </source>
</evidence>
<dbReference type="GO" id="GO:0005524">
    <property type="term" value="F:ATP binding"/>
    <property type="evidence" value="ECO:0007669"/>
    <property type="project" value="UniProtKB-KW"/>
</dbReference>
<gene>
    <name evidence="12" type="ORF">MACJ_001516</name>
</gene>
<evidence type="ECO:0000256" key="7">
    <source>
        <dbReference type="ARBA" id="ARBA00022989"/>
    </source>
</evidence>
<feature type="transmembrane region" description="Helical" evidence="9">
    <location>
        <begin position="1102"/>
        <end position="1128"/>
    </location>
</feature>
<evidence type="ECO:0000256" key="4">
    <source>
        <dbReference type="ARBA" id="ARBA00022692"/>
    </source>
</evidence>
<dbReference type="Pfam" id="PF00664">
    <property type="entry name" value="ABC_membrane"/>
    <property type="match status" value="1"/>
</dbReference>
<protein>
    <recommendedName>
        <fullName evidence="14">ABC transporter</fullName>
    </recommendedName>
</protein>
<comment type="subcellular location">
    <subcellularLocation>
        <location evidence="1">Membrane</location>
        <topology evidence="1">Multi-pass membrane protein</topology>
    </subcellularLocation>
</comment>